<evidence type="ECO:0000313" key="1">
    <source>
        <dbReference type="EMBL" id="ESA06906.1"/>
    </source>
</evidence>
<protein>
    <submittedName>
        <fullName evidence="1">Uncharacterized protein</fullName>
    </submittedName>
</protein>
<accession>U9TU68</accession>
<organism evidence="1">
    <name type="scientific">Rhizophagus irregularis (strain DAOM 181602 / DAOM 197198 / MUCL 43194)</name>
    <name type="common">Arbuscular mycorrhizal fungus</name>
    <name type="synonym">Glomus intraradices</name>
    <dbReference type="NCBI Taxonomy" id="747089"/>
    <lineage>
        <taxon>Eukaryota</taxon>
        <taxon>Fungi</taxon>
        <taxon>Fungi incertae sedis</taxon>
        <taxon>Mucoromycota</taxon>
        <taxon>Glomeromycotina</taxon>
        <taxon>Glomeromycetes</taxon>
        <taxon>Glomerales</taxon>
        <taxon>Glomeraceae</taxon>
        <taxon>Rhizophagus</taxon>
    </lineage>
</organism>
<dbReference type="HOGENOM" id="CLU_3088437_0_0_1"/>
<reference evidence="1" key="1">
    <citation type="submission" date="2013-07" db="EMBL/GenBank/DDBJ databases">
        <title>The genome of an arbuscular mycorrhizal fungus provides insights into the evolution of the oldest plant symbiosis.</title>
        <authorList>
            <consortium name="DOE Joint Genome Institute"/>
            <person name="Tisserant E."/>
            <person name="Malbreil M."/>
            <person name="Kuo A."/>
            <person name="Kohler A."/>
            <person name="Symeonidi A."/>
            <person name="Balestrini R."/>
            <person name="Charron P."/>
            <person name="Duensing N."/>
            <person name="Frei-dit-Frey N."/>
            <person name="Gianinazzi-Pearson V."/>
            <person name="Gilbert B."/>
            <person name="Handa Y."/>
            <person name="Hijri M."/>
            <person name="Kaul R."/>
            <person name="Kawaguchi M."/>
            <person name="Krajinski F."/>
            <person name="Lammers P."/>
            <person name="Lapierre D."/>
            <person name="Masclaux F.G."/>
            <person name="Murat C."/>
            <person name="Morin E."/>
            <person name="Ndikumana S."/>
            <person name="Pagni M."/>
            <person name="Petitpierre D."/>
            <person name="Requena N."/>
            <person name="Rosikiewicz P."/>
            <person name="Riley R."/>
            <person name="Saito K."/>
            <person name="San Clemente H."/>
            <person name="Shapiro H."/>
            <person name="van Tuinen D."/>
            <person name="Becard G."/>
            <person name="Bonfante P."/>
            <person name="Paszkowski U."/>
            <person name="Shachar-Hill Y."/>
            <person name="Young J.P."/>
            <person name="Sanders I.R."/>
            <person name="Henrissat B."/>
            <person name="Rensing S.A."/>
            <person name="Grigoriev I.V."/>
            <person name="Corradi N."/>
            <person name="Roux C."/>
            <person name="Martin F."/>
        </authorList>
    </citation>
    <scope>NUCLEOTIDE SEQUENCE</scope>
    <source>
        <strain evidence="1">DAOM 197198</strain>
    </source>
</reference>
<dbReference type="EMBL" id="KI290980">
    <property type="protein sequence ID" value="ESA06906.1"/>
    <property type="molecule type" value="Genomic_DNA"/>
</dbReference>
<sequence length="52" mass="6136">MSLECLLQIGVWNRSYREDKEVESFAFVLDVLPYISTKILKEQNYTKIIVLV</sequence>
<dbReference type="AlphaFoldDB" id="U9TU68"/>
<gene>
    <name evidence="1" type="ORF">GLOINDRAFT_33542</name>
</gene>
<proteinExistence type="predicted"/>
<name>U9TU68_RHIID</name>